<gene>
    <name evidence="1" type="ORF">CDL12_20810</name>
</gene>
<comment type="caution">
    <text evidence="1">The sequence shown here is derived from an EMBL/GenBank/DDBJ whole genome shotgun (WGS) entry which is preliminary data.</text>
</comment>
<proteinExistence type="predicted"/>
<dbReference type="OrthoDB" id="1002826at2759"/>
<evidence type="ECO:0000313" key="2">
    <source>
        <dbReference type="Proteomes" id="UP000231279"/>
    </source>
</evidence>
<keyword evidence="2" id="KW-1185">Reference proteome</keyword>
<dbReference type="EMBL" id="NKXS01004354">
    <property type="protein sequence ID" value="PIN06632.1"/>
    <property type="molecule type" value="Genomic_DNA"/>
</dbReference>
<accession>A0A2G9GN38</accession>
<organism evidence="1 2">
    <name type="scientific">Handroanthus impetiginosus</name>
    <dbReference type="NCBI Taxonomy" id="429701"/>
    <lineage>
        <taxon>Eukaryota</taxon>
        <taxon>Viridiplantae</taxon>
        <taxon>Streptophyta</taxon>
        <taxon>Embryophyta</taxon>
        <taxon>Tracheophyta</taxon>
        <taxon>Spermatophyta</taxon>
        <taxon>Magnoliopsida</taxon>
        <taxon>eudicotyledons</taxon>
        <taxon>Gunneridae</taxon>
        <taxon>Pentapetalae</taxon>
        <taxon>asterids</taxon>
        <taxon>lamiids</taxon>
        <taxon>Lamiales</taxon>
        <taxon>Bignoniaceae</taxon>
        <taxon>Crescentiina</taxon>
        <taxon>Tabebuia alliance</taxon>
        <taxon>Handroanthus</taxon>
    </lineage>
</organism>
<dbReference type="Proteomes" id="UP000231279">
    <property type="component" value="Unassembled WGS sequence"/>
</dbReference>
<name>A0A2G9GN38_9LAMI</name>
<dbReference type="AlphaFoldDB" id="A0A2G9GN38"/>
<protein>
    <submittedName>
        <fullName evidence="1">Uncharacterized protein</fullName>
    </submittedName>
</protein>
<evidence type="ECO:0000313" key="1">
    <source>
        <dbReference type="EMBL" id="PIN06632.1"/>
    </source>
</evidence>
<sequence length="35" mass="3995">MSSRQVAMVKLVDMLLLGSSARASQFESEWWHLIS</sequence>
<reference evidence="2" key="1">
    <citation type="journal article" date="2018" name="Gigascience">
        <title>Genome assembly of the Pink Ipe (Handroanthus impetiginosus, Bignoniaceae), a highly valued, ecologically keystone Neotropical timber forest tree.</title>
        <authorList>
            <person name="Silva-Junior O.B."/>
            <person name="Grattapaglia D."/>
            <person name="Novaes E."/>
            <person name="Collevatti R.G."/>
        </authorList>
    </citation>
    <scope>NUCLEOTIDE SEQUENCE [LARGE SCALE GENOMIC DNA]</scope>
    <source>
        <strain evidence="2">cv. UFG-1</strain>
    </source>
</reference>